<evidence type="ECO:0000256" key="3">
    <source>
        <dbReference type="ARBA" id="ARBA00008061"/>
    </source>
</evidence>
<evidence type="ECO:0000256" key="6">
    <source>
        <dbReference type="ARBA" id="ARBA00022729"/>
    </source>
</evidence>
<evidence type="ECO:0000256" key="16">
    <source>
        <dbReference type="SAM" id="SignalP"/>
    </source>
</evidence>
<dbReference type="InterPro" id="IPR013777">
    <property type="entry name" value="A-amylase-like"/>
</dbReference>
<comment type="similarity">
    <text evidence="3 13">Belongs to the glycosyl hydrolase 13 family.</text>
</comment>
<dbReference type="CDD" id="cd11319">
    <property type="entry name" value="AmyAc_euk_AmyA"/>
    <property type="match status" value="1"/>
</dbReference>
<proteinExistence type="inferred from homology"/>
<evidence type="ECO:0000313" key="19">
    <source>
        <dbReference type="Proteomes" id="UP001498398"/>
    </source>
</evidence>
<keyword evidence="12 14" id="KW-0326">Glycosidase</keyword>
<keyword evidence="15" id="KW-1133">Transmembrane helix</keyword>
<dbReference type="PIRSF" id="PIRSF001024">
    <property type="entry name" value="Alph-amyl_fung"/>
    <property type="match status" value="1"/>
</dbReference>
<feature type="chain" id="PRO_5045987152" description="Alpha-amylase" evidence="16">
    <location>
        <begin position="22"/>
        <end position="533"/>
    </location>
</feature>
<dbReference type="Pfam" id="PF09260">
    <property type="entry name" value="A_amylase_dom_C"/>
    <property type="match status" value="1"/>
</dbReference>
<protein>
    <recommendedName>
        <fullName evidence="4 14">Alpha-amylase</fullName>
        <ecNumber evidence="4 14">3.2.1.1</ecNumber>
    </recommendedName>
</protein>
<evidence type="ECO:0000256" key="8">
    <source>
        <dbReference type="ARBA" id="ARBA00022837"/>
    </source>
</evidence>
<evidence type="ECO:0000256" key="13">
    <source>
        <dbReference type="RuleBase" id="RU003615"/>
    </source>
</evidence>
<evidence type="ECO:0000256" key="2">
    <source>
        <dbReference type="ARBA" id="ARBA00001913"/>
    </source>
</evidence>
<dbReference type="InterPro" id="IPR006047">
    <property type="entry name" value="GH13_cat_dom"/>
</dbReference>
<keyword evidence="8" id="KW-0106">Calcium</keyword>
<dbReference type="Gene3D" id="3.20.20.80">
    <property type="entry name" value="Glycosidases"/>
    <property type="match status" value="1"/>
</dbReference>
<dbReference type="Proteomes" id="UP001498398">
    <property type="component" value="Unassembled WGS sequence"/>
</dbReference>
<gene>
    <name evidence="18" type="ORF">VKT23_008454</name>
</gene>
<evidence type="ECO:0000256" key="4">
    <source>
        <dbReference type="ARBA" id="ARBA00012595"/>
    </source>
</evidence>
<keyword evidence="5" id="KW-0479">Metal-binding</keyword>
<dbReference type="PRINTS" id="PR00110">
    <property type="entry name" value="ALPHAAMYLASE"/>
</dbReference>
<evidence type="ECO:0000313" key="18">
    <source>
        <dbReference type="EMBL" id="KAK7461278.1"/>
    </source>
</evidence>
<keyword evidence="10" id="KW-0325">Glycoprotein</keyword>
<evidence type="ECO:0000256" key="10">
    <source>
        <dbReference type="ARBA" id="ARBA00023180"/>
    </source>
</evidence>
<feature type="domain" description="Glycosyl hydrolase family 13 catalytic" evidence="17">
    <location>
        <begin position="31"/>
        <end position="397"/>
    </location>
</feature>
<organism evidence="18 19">
    <name type="scientific">Marasmiellus scandens</name>
    <dbReference type="NCBI Taxonomy" id="2682957"/>
    <lineage>
        <taxon>Eukaryota</taxon>
        <taxon>Fungi</taxon>
        <taxon>Dikarya</taxon>
        <taxon>Basidiomycota</taxon>
        <taxon>Agaricomycotina</taxon>
        <taxon>Agaricomycetes</taxon>
        <taxon>Agaricomycetidae</taxon>
        <taxon>Agaricales</taxon>
        <taxon>Marasmiineae</taxon>
        <taxon>Omphalotaceae</taxon>
        <taxon>Marasmiellus</taxon>
    </lineage>
</organism>
<accession>A0ABR1JKQ9</accession>
<keyword evidence="15" id="KW-0472">Membrane</keyword>
<dbReference type="PANTHER" id="PTHR10357">
    <property type="entry name" value="ALPHA-AMYLASE FAMILY MEMBER"/>
    <property type="match status" value="1"/>
</dbReference>
<name>A0ABR1JKQ9_9AGAR</name>
<dbReference type="InterPro" id="IPR017853">
    <property type="entry name" value="GH"/>
</dbReference>
<keyword evidence="9" id="KW-1015">Disulfide bond</keyword>
<evidence type="ECO:0000256" key="5">
    <source>
        <dbReference type="ARBA" id="ARBA00022723"/>
    </source>
</evidence>
<dbReference type="SUPFAM" id="SSF51011">
    <property type="entry name" value="Glycosyl hydrolase domain"/>
    <property type="match status" value="1"/>
</dbReference>
<dbReference type="EC" id="3.2.1.1" evidence="4 14"/>
<feature type="signal peptide" evidence="16">
    <location>
        <begin position="1"/>
        <end position="21"/>
    </location>
</feature>
<dbReference type="InterPro" id="IPR013780">
    <property type="entry name" value="Glyco_hydro_b"/>
</dbReference>
<keyword evidence="6 16" id="KW-0732">Signal</keyword>
<comment type="caution">
    <text evidence="18">The sequence shown here is derived from an EMBL/GenBank/DDBJ whole genome shotgun (WGS) entry which is preliminary data.</text>
</comment>
<evidence type="ECO:0000256" key="11">
    <source>
        <dbReference type="ARBA" id="ARBA00023277"/>
    </source>
</evidence>
<feature type="transmembrane region" description="Helical" evidence="15">
    <location>
        <begin position="510"/>
        <end position="532"/>
    </location>
</feature>
<dbReference type="InterPro" id="IPR006046">
    <property type="entry name" value="Alpha_amylase"/>
</dbReference>
<evidence type="ECO:0000256" key="1">
    <source>
        <dbReference type="ARBA" id="ARBA00000548"/>
    </source>
</evidence>
<evidence type="ECO:0000256" key="12">
    <source>
        <dbReference type="ARBA" id="ARBA00023295"/>
    </source>
</evidence>
<keyword evidence="11 14" id="KW-0119">Carbohydrate metabolism</keyword>
<evidence type="ECO:0000256" key="14">
    <source>
        <dbReference type="RuleBase" id="RU361134"/>
    </source>
</evidence>
<dbReference type="EMBL" id="JBANRG010000013">
    <property type="protein sequence ID" value="KAK7461278.1"/>
    <property type="molecule type" value="Genomic_DNA"/>
</dbReference>
<dbReference type="Gene3D" id="2.60.40.1180">
    <property type="entry name" value="Golgi alpha-mannosidase II"/>
    <property type="match status" value="1"/>
</dbReference>
<sequence length="533" mass="57761">MMRTLALSAFLAPALVLCASSDEWKSRSIYQVLTDRFAMADGSSPSCDTSERKYCGGTFQGITNKLDYIQGMGFDAIWISPVVENVDLDGTSNSLIGEAYHGYWTANINKINSHFGSADDLKSLSAALHNRGMYLMVDVVVNHLAAIPTNTSDVYPMTFDYSTLQPFGGQSSFHRQCFISDYDNQTDVEQCWLGTPTAPLIDLDTENSTNVDIMNNWVKNLVSDYGIDGLRIDTLKHVRKDFWPDFASSAGVYTVGEVFIGNTSYAAPYTEVISAVLDYPTYFAVFDAFTSTSGNVSQIAEMAQQAQNQYKDPFASGSFVENHDQPRIQSKTSDDALVKNAMTWPFINDGIPIIYQGQEQGYQGGADPANREALWLSDYVTGDKPLLTHVTTLNAARKVAISSNSNYLSTKATFYTQSSSNALAISKPPFLTLLTNGGSGDSSTEWNVPGDAGLFNGGETLVDVLSCDEVTVGSDGSVSAKASNGQPKVLMVKGMGEGVCHDNRNAAVRLGSSCLSFGMVIVMMGTVMAMMLF</sequence>
<keyword evidence="15" id="KW-0812">Transmembrane</keyword>
<dbReference type="InterPro" id="IPR015340">
    <property type="entry name" value="A_amylase_C_dom"/>
</dbReference>
<dbReference type="SUPFAM" id="SSF51445">
    <property type="entry name" value="(Trans)glycosidases"/>
    <property type="match status" value="1"/>
</dbReference>
<dbReference type="Pfam" id="PF00128">
    <property type="entry name" value="Alpha-amylase"/>
    <property type="match status" value="1"/>
</dbReference>
<dbReference type="SMART" id="SM00642">
    <property type="entry name" value="Aamy"/>
    <property type="match status" value="1"/>
</dbReference>
<evidence type="ECO:0000256" key="9">
    <source>
        <dbReference type="ARBA" id="ARBA00023157"/>
    </source>
</evidence>
<comment type="cofactor">
    <cofactor evidence="2">
        <name>Ca(2+)</name>
        <dbReference type="ChEBI" id="CHEBI:29108"/>
    </cofactor>
</comment>
<evidence type="ECO:0000256" key="7">
    <source>
        <dbReference type="ARBA" id="ARBA00022801"/>
    </source>
</evidence>
<keyword evidence="7 14" id="KW-0378">Hydrolase</keyword>
<evidence type="ECO:0000256" key="15">
    <source>
        <dbReference type="SAM" id="Phobius"/>
    </source>
</evidence>
<keyword evidence="19" id="KW-1185">Reference proteome</keyword>
<reference evidence="18 19" key="1">
    <citation type="submission" date="2024-01" db="EMBL/GenBank/DDBJ databases">
        <title>A draft genome for the cacao thread blight pathogen Marasmiellus scandens.</title>
        <authorList>
            <person name="Baruah I.K."/>
            <person name="Leung J."/>
            <person name="Bukari Y."/>
            <person name="Amoako-Attah I."/>
            <person name="Meinhardt L.W."/>
            <person name="Bailey B.A."/>
            <person name="Cohen S.P."/>
        </authorList>
    </citation>
    <scope>NUCLEOTIDE SEQUENCE [LARGE SCALE GENOMIC DNA]</scope>
    <source>
        <strain evidence="18 19">GH-19</strain>
    </source>
</reference>
<comment type="catalytic activity">
    <reaction evidence="1 14">
        <text>Endohydrolysis of (1-&gt;4)-alpha-D-glucosidic linkages in polysaccharides containing three or more (1-&gt;4)-alpha-linked D-glucose units.</text>
        <dbReference type="EC" id="3.2.1.1"/>
    </reaction>
</comment>
<dbReference type="PANTHER" id="PTHR10357:SF215">
    <property type="entry name" value="ALPHA-AMYLASE 1"/>
    <property type="match status" value="1"/>
</dbReference>
<evidence type="ECO:0000259" key="17">
    <source>
        <dbReference type="SMART" id="SM00642"/>
    </source>
</evidence>